<dbReference type="SUPFAM" id="SSF54637">
    <property type="entry name" value="Thioesterase/thiol ester dehydrase-isomerase"/>
    <property type="match status" value="1"/>
</dbReference>
<organism evidence="2 3">
    <name type="scientific">Nocardioides fonticola</name>
    <dbReference type="NCBI Taxonomy" id="450363"/>
    <lineage>
        <taxon>Bacteria</taxon>
        <taxon>Bacillati</taxon>
        <taxon>Actinomycetota</taxon>
        <taxon>Actinomycetes</taxon>
        <taxon>Propionibacteriales</taxon>
        <taxon>Nocardioidaceae</taxon>
        <taxon>Nocardioides</taxon>
    </lineage>
</organism>
<gene>
    <name evidence="2" type="ORF">GCM10022215_30520</name>
</gene>
<dbReference type="RefSeq" id="WP_344734320.1">
    <property type="nucleotide sequence ID" value="NZ_BAAAZH010000024.1"/>
</dbReference>
<comment type="caution">
    <text evidence="2">The sequence shown here is derived from an EMBL/GenBank/DDBJ whole genome shotgun (WGS) entry which is preliminary data.</text>
</comment>
<dbReference type="Gene3D" id="2.40.160.210">
    <property type="entry name" value="Acyl-CoA thioesterase, double hotdog domain"/>
    <property type="match status" value="1"/>
</dbReference>
<dbReference type="Proteomes" id="UP001501495">
    <property type="component" value="Unassembled WGS sequence"/>
</dbReference>
<feature type="domain" description="Acyl-CoA thioesterase-like N-terminal HotDog" evidence="1">
    <location>
        <begin position="31"/>
        <end position="114"/>
    </location>
</feature>
<proteinExistence type="predicted"/>
<accession>A0ABP7XPY5</accession>
<sequence length="291" mass="31061">MSLPDPTSIAFFRVEETDAGERLVPLPLAASSWSAEQAHGVAVSGALARTAEQALDGLDAAHLRIAKWSVDLFRPVRMQPVTTTATVVRQSARLALVDVVLLQDGEPVARASALALAVSENPPAATWTPSLERPVPPPLELAPVTDMPHVPFFRSDADWSQRFGDHQNAGPHAEWTTMPSVVLGVPASPFQRAACVADAANLVTNWGEAGVGHINADLTLTLARHPVGPSMGVQVLDRLEQDGIVVGTTTVYDREGPFGTVVITAMANTKRQIDFTTVRYRDDGTRTEPGA</sequence>
<evidence type="ECO:0000313" key="3">
    <source>
        <dbReference type="Proteomes" id="UP001501495"/>
    </source>
</evidence>
<dbReference type="InterPro" id="IPR042171">
    <property type="entry name" value="Acyl-CoA_hotdog"/>
</dbReference>
<reference evidence="3" key="1">
    <citation type="journal article" date="2019" name="Int. J. Syst. Evol. Microbiol.">
        <title>The Global Catalogue of Microorganisms (GCM) 10K type strain sequencing project: providing services to taxonomists for standard genome sequencing and annotation.</title>
        <authorList>
            <consortium name="The Broad Institute Genomics Platform"/>
            <consortium name="The Broad Institute Genome Sequencing Center for Infectious Disease"/>
            <person name="Wu L."/>
            <person name="Ma J."/>
        </authorList>
    </citation>
    <scope>NUCLEOTIDE SEQUENCE [LARGE SCALE GENOMIC DNA]</scope>
    <source>
        <strain evidence="3">JCM 16703</strain>
    </source>
</reference>
<evidence type="ECO:0000259" key="1">
    <source>
        <dbReference type="Pfam" id="PF13622"/>
    </source>
</evidence>
<dbReference type="Pfam" id="PF13622">
    <property type="entry name" value="4HBT_3"/>
    <property type="match status" value="1"/>
</dbReference>
<evidence type="ECO:0000313" key="2">
    <source>
        <dbReference type="EMBL" id="GAA4123641.1"/>
    </source>
</evidence>
<dbReference type="InterPro" id="IPR049449">
    <property type="entry name" value="TesB_ACOT8-like_N"/>
</dbReference>
<keyword evidence="3" id="KW-1185">Reference proteome</keyword>
<dbReference type="EMBL" id="BAAAZH010000024">
    <property type="protein sequence ID" value="GAA4123641.1"/>
    <property type="molecule type" value="Genomic_DNA"/>
</dbReference>
<name>A0ABP7XPY5_9ACTN</name>
<dbReference type="InterPro" id="IPR029069">
    <property type="entry name" value="HotDog_dom_sf"/>
</dbReference>
<protein>
    <recommendedName>
        <fullName evidence="1">Acyl-CoA thioesterase-like N-terminal HotDog domain-containing protein</fullName>
    </recommendedName>
</protein>